<organism evidence="1 2">
    <name type="scientific">Vallitalea maricola</name>
    <dbReference type="NCBI Taxonomy" id="3074433"/>
    <lineage>
        <taxon>Bacteria</taxon>
        <taxon>Bacillati</taxon>
        <taxon>Bacillota</taxon>
        <taxon>Clostridia</taxon>
        <taxon>Lachnospirales</taxon>
        <taxon>Vallitaleaceae</taxon>
        <taxon>Vallitalea</taxon>
    </lineage>
</organism>
<evidence type="ECO:0000313" key="1">
    <source>
        <dbReference type="EMBL" id="GMQ64329.1"/>
    </source>
</evidence>
<reference evidence="1" key="1">
    <citation type="submission" date="2023-09" db="EMBL/GenBank/DDBJ databases">
        <title>Vallitalea sediminicola and Vallitalea maricola sp. nov., anaerobic bacteria isolated from marine sediment.</title>
        <authorList>
            <person name="Hirano S."/>
            <person name="Maeda A."/>
            <person name="Terahara T."/>
            <person name="Mori K."/>
            <person name="Hamada M."/>
            <person name="Matsumoto R."/>
            <person name="Kobayashi T."/>
        </authorList>
    </citation>
    <scope>NUCLEOTIDE SEQUENCE</scope>
    <source>
        <strain evidence="1">AN17-2</strain>
    </source>
</reference>
<evidence type="ECO:0000313" key="2">
    <source>
        <dbReference type="Proteomes" id="UP001374599"/>
    </source>
</evidence>
<accession>A0ACB5UP53</accession>
<comment type="caution">
    <text evidence="1">The sequence shown here is derived from an EMBL/GenBank/DDBJ whole genome shotgun (WGS) entry which is preliminary data.</text>
</comment>
<gene>
    <name evidence="1" type="ORF">AN2V17_35660</name>
</gene>
<keyword evidence="2" id="KW-1185">Reference proteome</keyword>
<protein>
    <submittedName>
        <fullName evidence="1">Uncharacterized protein</fullName>
    </submittedName>
</protein>
<dbReference type="Proteomes" id="UP001374599">
    <property type="component" value="Unassembled WGS sequence"/>
</dbReference>
<proteinExistence type="predicted"/>
<name>A0ACB5UP53_9FIRM</name>
<sequence length="166" mass="19314">MSDTSILLIESDILIDIQQNNAISNENINKLREKLDILSKIEKTKIKRNILTVTSKYIILKDKSIDEIKALLIPIISKIQPLYNFNLDFVVDFLSISRELEKDDIEISKKIGMLRACINDKPINDSEIEAVYYRQLLNIYLSRPDAYMDEIIECSTLLKTKYKEEL</sequence>
<dbReference type="EMBL" id="BTPU01000067">
    <property type="protein sequence ID" value="GMQ64329.1"/>
    <property type="molecule type" value="Genomic_DNA"/>
</dbReference>